<dbReference type="EMBL" id="PVNK01000189">
    <property type="protein sequence ID" value="PRP93227.1"/>
    <property type="molecule type" value="Genomic_DNA"/>
</dbReference>
<dbReference type="CDD" id="cd16325">
    <property type="entry name" value="LolA"/>
    <property type="match status" value="1"/>
</dbReference>
<dbReference type="PANTHER" id="PTHR35869">
    <property type="entry name" value="OUTER-MEMBRANE LIPOPROTEIN CARRIER PROTEIN"/>
    <property type="match status" value="1"/>
</dbReference>
<evidence type="ECO:0000256" key="1">
    <source>
        <dbReference type="ARBA" id="ARBA00022729"/>
    </source>
</evidence>
<dbReference type="PANTHER" id="PTHR35869:SF1">
    <property type="entry name" value="OUTER-MEMBRANE LIPOPROTEIN CARRIER PROTEIN"/>
    <property type="match status" value="1"/>
</dbReference>
<dbReference type="Pfam" id="PF03548">
    <property type="entry name" value="LolA"/>
    <property type="match status" value="1"/>
</dbReference>
<dbReference type="SUPFAM" id="SSF89392">
    <property type="entry name" value="Prokaryotic lipoproteins and lipoprotein localization factors"/>
    <property type="match status" value="1"/>
</dbReference>
<feature type="chain" id="PRO_5015423581" evidence="2">
    <location>
        <begin position="22"/>
        <end position="247"/>
    </location>
</feature>
<accession>A0A2S9XK64</accession>
<dbReference type="InterPro" id="IPR004564">
    <property type="entry name" value="OM_lipoprot_carrier_LolA-like"/>
</dbReference>
<gene>
    <name evidence="3" type="primary">lolA</name>
    <name evidence="3" type="ORF">ENSA5_44040</name>
</gene>
<evidence type="ECO:0000313" key="4">
    <source>
        <dbReference type="Proteomes" id="UP000237968"/>
    </source>
</evidence>
<dbReference type="Proteomes" id="UP000237968">
    <property type="component" value="Unassembled WGS sequence"/>
</dbReference>
<dbReference type="OrthoDB" id="9785727at2"/>
<dbReference type="InterPro" id="IPR029046">
    <property type="entry name" value="LolA/LolB/LppX"/>
</dbReference>
<keyword evidence="3" id="KW-0449">Lipoprotein</keyword>
<protein>
    <submittedName>
        <fullName evidence="3">Outer-membrane lipoprotein carrier protein</fullName>
    </submittedName>
</protein>
<sequence>MNAAFASMLSLSVLLGSGFSAVERDTLTDVIRAQNPSKDDKPTAPAWRPDNASDVLVMVQAFYDGTSDLAAKFKQTYWNPTYGEAKKTSGKLKLKKPGKMVWDYGDGQDADYYANGDTLWMVEHDTRQVIKTTVAGNSEVNAALKFLFGGEQLTREFKVRYAKTDKRDRYGDADHYVLELKPKASNKHYKGLVLMVHATTGRVDSFVVYNTDGSSNYFQLQNIKTNVGISDKLFDFKLPSGYVETVE</sequence>
<evidence type="ECO:0000256" key="2">
    <source>
        <dbReference type="SAM" id="SignalP"/>
    </source>
</evidence>
<comment type="caution">
    <text evidence="3">The sequence shown here is derived from an EMBL/GenBank/DDBJ whole genome shotgun (WGS) entry which is preliminary data.</text>
</comment>
<proteinExistence type="predicted"/>
<name>A0A2S9XK64_9BACT</name>
<keyword evidence="1 2" id="KW-0732">Signal</keyword>
<organism evidence="3 4">
    <name type="scientific">Enhygromyxa salina</name>
    <dbReference type="NCBI Taxonomy" id="215803"/>
    <lineage>
        <taxon>Bacteria</taxon>
        <taxon>Pseudomonadati</taxon>
        <taxon>Myxococcota</taxon>
        <taxon>Polyangia</taxon>
        <taxon>Nannocystales</taxon>
        <taxon>Nannocystaceae</taxon>
        <taxon>Enhygromyxa</taxon>
    </lineage>
</organism>
<keyword evidence="4" id="KW-1185">Reference proteome</keyword>
<dbReference type="AlphaFoldDB" id="A0A2S9XK64"/>
<reference evidence="3 4" key="1">
    <citation type="submission" date="2018-03" db="EMBL/GenBank/DDBJ databases">
        <title>Draft Genome Sequences of the Obligatory Marine Myxobacteria Enhygromyxa salina SWB005.</title>
        <authorList>
            <person name="Poehlein A."/>
            <person name="Moghaddam J.A."/>
            <person name="Harms H."/>
            <person name="Alanjari M."/>
            <person name="Koenig G.M."/>
            <person name="Daniel R."/>
            <person name="Schaeberle T.F."/>
        </authorList>
    </citation>
    <scope>NUCLEOTIDE SEQUENCE [LARGE SCALE GENOMIC DNA]</scope>
    <source>
        <strain evidence="3 4">SWB005</strain>
    </source>
</reference>
<evidence type="ECO:0000313" key="3">
    <source>
        <dbReference type="EMBL" id="PRP93227.1"/>
    </source>
</evidence>
<dbReference type="Gene3D" id="2.50.20.10">
    <property type="entry name" value="Lipoprotein localisation LolA/LolB/LppX"/>
    <property type="match status" value="1"/>
</dbReference>
<feature type="signal peptide" evidence="2">
    <location>
        <begin position="1"/>
        <end position="21"/>
    </location>
</feature>